<protein>
    <submittedName>
        <fullName evidence="2">Helix-turn-helix domain-containing protein</fullName>
    </submittedName>
</protein>
<dbReference type="InterPro" id="IPR010982">
    <property type="entry name" value="Lambda_DNA-bd_dom_sf"/>
</dbReference>
<dbReference type="Gene3D" id="3.30.450.180">
    <property type="match status" value="1"/>
</dbReference>
<dbReference type="PANTHER" id="PTHR35010">
    <property type="entry name" value="BLL4672 PROTEIN-RELATED"/>
    <property type="match status" value="1"/>
</dbReference>
<dbReference type="SUPFAM" id="SSF47413">
    <property type="entry name" value="lambda repressor-like DNA-binding domains"/>
    <property type="match status" value="1"/>
</dbReference>
<dbReference type="Gene3D" id="1.10.260.40">
    <property type="entry name" value="lambda repressor-like DNA-binding domains"/>
    <property type="match status" value="1"/>
</dbReference>
<evidence type="ECO:0000313" key="3">
    <source>
        <dbReference type="Proteomes" id="UP001385809"/>
    </source>
</evidence>
<comment type="caution">
    <text evidence="2">The sequence shown here is derived from an EMBL/GenBank/DDBJ whole genome shotgun (WGS) entry which is preliminary data.</text>
</comment>
<dbReference type="InterPro" id="IPR001387">
    <property type="entry name" value="Cro/C1-type_HTH"/>
</dbReference>
<sequence>MTSARPGGLAGFLRAARARARAPADVGERPRRVPGLRREELARAAGVSVEYVTRLEQGRSRNASPEVIDALARALDLGEVEYLHLHDLAFPRRGRRDRRPARRHVHPAALDLLETFDAVSRPALVLGRRLDVLAWNDLASRLAAVDFATVSARARNAARMVLLTPGTDERDDLADRVAALLRFESGRHPDDPLLAELVVELAAGSGAFRRAWARHRVRRHGSGEHTIVHPVVGEVTVTYQALRVEGAPDQTLYVLRAEPHSPSAAALGRLQELRGT</sequence>
<organism evidence="2 3">
    <name type="scientific">Actinomycetospora aurantiaca</name>
    <dbReference type="NCBI Taxonomy" id="3129233"/>
    <lineage>
        <taxon>Bacteria</taxon>
        <taxon>Bacillati</taxon>
        <taxon>Actinomycetota</taxon>
        <taxon>Actinomycetes</taxon>
        <taxon>Pseudonocardiales</taxon>
        <taxon>Pseudonocardiaceae</taxon>
        <taxon>Actinomycetospora</taxon>
    </lineage>
</organism>
<feature type="domain" description="HTH cro/C1-type" evidence="1">
    <location>
        <begin position="35"/>
        <end position="83"/>
    </location>
</feature>
<dbReference type="InterPro" id="IPR041413">
    <property type="entry name" value="MLTR_LBD"/>
</dbReference>
<dbReference type="Pfam" id="PF17765">
    <property type="entry name" value="MLTR_LBD"/>
    <property type="match status" value="1"/>
</dbReference>
<name>A0ABU8MLJ8_9PSEU</name>
<evidence type="ECO:0000259" key="1">
    <source>
        <dbReference type="PROSITE" id="PS50943"/>
    </source>
</evidence>
<dbReference type="SMART" id="SM00530">
    <property type="entry name" value="HTH_XRE"/>
    <property type="match status" value="1"/>
</dbReference>
<gene>
    <name evidence="2" type="ORF">WCD74_10490</name>
</gene>
<dbReference type="CDD" id="cd00093">
    <property type="entry name" value="HTH_XRE"/>
    <property type="match status" value="1"/>
</dbReference>
<keyword evidence="3" id="KW-1185">Reference proteome</keyword>
<dbReference type="EMBL" id="JBBEGN010000004">
    <property type="protein sequence ID" value="MEJ2868195.1"/>
    <property type="molecule type" value="Genomic_DNA"/>
</dbReference>
<proteinExistence type="predicted"/>
<accession>A0ABU8MLJ8</accession>
<dbReference type="PANTHER" id="PTHR35010:SF2">
    <property type="entry name" value="BLL4672 PROTEIN"/>
    <property type="match status" value="1"/>
</dbReference>
<dbReference type="Proteomes" id="UP001385809">
    <property type="component" value="Unassembled WGS sequence"/>
</dbReference>
<dbReference type="PROSITE" id="PS50943">
    <property type="entry name" value="HTH_CROC1"/>
    <property type="match status" value="1"/>
</dbReference>
<evidence type="ECO:0000313" key="2">
    <source>
        <dbReference type="EMBL" id="MEJ2868195.1"/>
    </source>
</evidence>
<reference evidence="2 3" key="1">
    <citation type="submission" date="2024-03" db="EMBL/GenBank/DDBJ databases">
        <title>Actinomycetospora sp. OC33-EN08, a novel actinomycete isolated from wild orchid (Aerides multiflora).</title>
        <authorList>
            <person name="Suriyachadkun C."/>
        </authorList>
    </citation>
    <scope>NUCLEOTIDE SEQUENCE [LARGE SCALE GENOMIC DNA]</scope>
    <source>
        <strain evidence="2 3">OC33-EN08</strain>
    </source>
</reference>
<dbReference type="Pfam" id="PF13560">
    <property type="entry name" value="HTH_31"/>
    <property type="match status" value="1"/>
</dbReference>
<dbReference type="RefSeq" id="WP_337694807.1">
    <property type="nucleotide sequence ID" value="NZ_JBBEGN010000004.1"/>
</dbReference>